<evidence type="ECO:0000313" key="5">
    <source>
        <dbReference type="EMBL" id="HIV13076.1"/>
    </source>
</evidence>
<accession>A0A9D1T6C4</accession>
<reference evidence="5" key="2">
    <citation type="journal article" date="2021" name="PeerJ">
        <title>Extensive microbial diversity within the chicken gut microbiome revealed by metagenomics and culture.</title>
        <authorList>
            <person name="Gilroy R."/>
            <person name="Ravi A."/>
            <person name="Getino M."/>
            <person name="Pursley I."/>
            <person name="Horton D.L."/>
            <person name="Alikhan N.F."/>
            <person name="Baker D."/>
            <person name="Gharbi K."/>
            <person name="Hall N."/>
            <person name="Watson M."/>
            <person name="Adriaenssens E.M."/>
            <person name="Foster-Nyarko E."/>
            <person name="Jarju S."/>
            <person name="Secka A."/>
            <person name="Antonio M."/>
            <person name="Oren A."/>
            <person name="Chaudhuri R.R."/>
            <person name="La Ragione R."/>
            <person name="Hildebrand F."/>
            <person name="Pallen M.J."/>
        </authorList>
    </citation>
    <scope>NUCLEOTIDE SEQUENCE</scope>
    <source>
        <strain evidence="5">ChiBcec2-4451</strain>
    </source>
</reference>
<proteinExistence type="predicted"/>
<protein>
    <submittedName>
        <fullName evidence="5">Nitroreductase family protein</fullName>
    </submittedName>
</protein>
<comment type="caution">
    <text evidence="5">The sequence shown here is derived from an EMBL/GenBank/DDBJ whole genome shotgun (WGS) entry which is preliminary data.</text>
</comment>
<dbReference type="PANTHER" id="PTHR23026:SF90">
    <property type="entry name" value="IODOTYROSINE DEIODINASE 1"/>
    <property type="match status" value="1"/>
</dbReference>
<dbReference type="CDD" id="cd02062">
    <property type="entry name" value="Nitro_FMN_reductase"/>
    <property type="match status" value="1"/>
</dbReference>
<name>A0A9D1T6C4_9FIRM</name>
<dbReference type="GO" id="GO:0016491">
    <property type="term" value="F:oxidoreductase activity"/>
    <property type="evidence" value="ECO:0007669"/>
    <property type="project" value="UniProtKB-KW"/>
</dbReference>
<gene>
    <name evidence="5" type="ORF">IAA63_08055</name>
</gene>
<dbReference type="Gene3D" id="3.40.109.10">
    <property type="entry name" value="NADH Oxidase"/>
    <property type="match status" value="1"/>
</dbReference>
<sequence length="254" mass="29524">MNIYEAIFVRRSVKNYLPDGLSPQTLQDILDEYDDVKGLFGGIETELVILDNRKGEYRLLSLLGIRAPYYLAIYSEEKDRAVMNAGYLMQQMSLYLCTRGLGSCFVGNPMMKKKYMRRDGKKLMAVLAFGKPKGSCVRKPVDARRLSLSELCVYKEMPRQWMKQLLEAARMSPSYMNSQPWRFVVFDSRIHIFSKKHASDRLGRYDELNFGIMYANMMVAAEELWLDVDLIRLEEISQKNFPNSQYMLSAILRL</sequence>
<dbReference type="SUPFAM" id="SSF55469">
    <property type="entry name" value="FMN-dependent nitroreductase-like"/>
    <property type="match status" value="2"/>
</dbReference>
<dbReference type="Proteomes" id="UP000886723">
    <property type="component" value="Unassembled WGS sequence"/>
</dbReference>
<dbReference type="InterPro" id="IPR000415">
    <property type="entry name" value="Nitroreductase-like"/>
</dbReference>
<reference evidence="5" key="1">
    <citation type="submission" date="2020-10" db="EMBL/GenBank/DDBJ databases">
        <authorList>
            <person name="Gilroy R."/>
        </authorList>
    </citation>
    <scope>NUCLEOTIDE SEQUENCE</scope>
    <source>
        <strain evidence="5">ChiBcec2-4451</strain>
    </source>
</reference>
<dbReference type="InterPro" id="IPR050627">
    <property type="entry name" value="Nitroreductase/BluB"/>
</dbReference>
<keyword evidence="3" id="KW-0560">Oxidoreductase</keyword>
<evidence type="ECO:0000256" key="2">
    <source>
        <dbReference type="ARBA" id="ARBA00022643"/>
    </source>
</evidence>
<evidence type="ECO:0000259" key="4">
    <source>
        <dbReference type="Pfam" id="PF14512"/>
    </source>
</evidence>
<dbReference type="AlphaFoldDB" id="A0A9D1T6C4"/>
<keyword evidence="1" id="KW-0285">Flavoprotein</keyword>
<dbReference type="PANTHER" id="PTHR23026">
    <property type="entry name" value="NADPH NITROREDUCTASE"/>
    <property type="match status" value="1"/>
</dbReference>
<dbReference type="InterPro" id="IPR029478">
    <property type="entry name" value="TM1586_NiRdase"/>
</dbReference>
<evidence type="ECO:0000256" key="1">
    <source>
        <dbReference type="ARBA" id="ARBA00022630"/>
    </source>
</evidence>
<dbReference type="Gene3D" id="3.40.109.30">
    <property type="entry name" value="putative nitroreductase (tm1586), domain 2"/>
    <property type="match status" value="1"/>
</dbReference>
<keyword evidence="2" id="KW-0288">FMN</keyword>
<organism evidence="5 6">
    <name type="scientific">Candidatus Pullilachnospira stercoravium</name>
    <dbReference type="NCBI Taxonomy" id="2840913"/>
    <lineage>
        <taxon>Bacteria</taxon>
        <taxon>Bacillati</taxon>
        <taxon>Bacillota</taxon>
        <taxon>Clostridia</taxon>
        <taxon>Lachnospirales</taxon>
        <taxon>Lachnospiraceae</taxon>
        <taxon>Lachnospiraceae incertae sedis</taxon>
        <taxon>Candidatus Pullilachnospira</taxon>
    </lineage>
</organism>
<evidence type="ECO:0000313" key="6">
    <source>
        <dbReference type="Proteomes" id="UP000886723"/>
    </source>
</evidence>
<evidence type="ECO:0000256" key="3">
    <source>
        <dbReference type="ARBA" id="ARBA00023002"/>
    </source>
</evidence>
<feature type="domain" description="Putative nitroreductase TM1586" evidence="4">
    <location>
        <begin position="2"/>
        <end position="221"/>
    </location>
</feature>
<dbReference type="Pfam" id="PF14512">
    <property type="entry name" value="TM1586_NiRdase"/>
    <property type="match status" value="1"/>
</dbReference>
<dbReference type="EMBL" id="DVON01000174">
    <property type="protein sequence ID" value="HIV13076.1"/>
    <property type="molecule type" value="Genomic_DNA"/>
</dbReference>